<evidence type="ECO:0000256" key="5">
    <source>
        <dbReference type="ARBA" id="ARBA00022989"/>
    </source>
</evidence>
<dbReference type="PROSITE" id="PS00211">
    <property type="entry name" value="ABC_TRANSPORTER_1"/>
    <property type="match status" value="1"/>
</dbReference>
<dbReference type="InterPro" id="IPR017871">
    <property type="entry name" value="ABC_transporter-like_CS"/>
</dbReference>
<dbReference type="GO" id="GO:0005524">
    <property type="term" value="F:ATP binding"/>
    <property type="evidence" value="ECO:0007669"/>
    <property type="project" value="UniProtKB-KW"/>
</dbReference>
<comment type="subcellular location">
    <subcellularLocation>
        <location evidence="1">Cell membrane</location>
        <topology evidence="1">Multi-pass membrane protein</topology>
    </subcellularLocation>
</comment>
<accession>A0ABR8PGW4</accession>
<dbReference type="PROSITE" id="PS50929">
    <property type="entry name" value="ABC_TM1F"/>
    <property type="match status" value="1"/>
</dbReference>
<dbReference type="Proteomes" id="UP000659496">
    <property type="component" value="Unassembled WGS sequence"/>
</dbReference>
<dbReference type="InterPro" id="IPR036640">
    <property type="entry name" value="ABC1_TM_sf"/>
</dbReference>
<name>A0ABR8PGW4_9BACL</name>
<dbReference type="Gene3D" id="1.20.1560.10">
    <property type="entry name" value="ABC transporter type 1, transmembrane domain"/>
    <property type="match status" value="1"/>
</dbReference>
<keyword evidence="5 7" id="KW-1133">Transmembrane helix</keyword>
<dbReference type="CDD" id="cd18551">
    <property type="entry name" value="ABC_6TM_LmrA_like"/>
    <property type="match status" value="1"/>
</dbReference>
<dbReference type="PROSITE" id="PS50893">
    <property type="entry name" value="ABC_TRANSPORTER_2"/>
    <property type="match status" value="1"/>
</dbReference>
<evidence type="ECO:0000256" key="4">
    <source>
        <dbReference type="ARBA" id="ARBA00022840"/>
    </source>
</evidence>
<comment type="caution">
    <text evidence="10">The sequence shown here is derived from an EMBL/GenBank/DDBJ whole genome shotgun (WGS) entry which is preliminary data.</text>
</comment>
<evidence type="ECO:0000259" key="8">
    <source>
        <dbReference type="PROSITE" id="PS50893"/>
    </source>
</evidence>
<protein>
    <submittedName>
        <fullName evidence="10">ABC transporter ATP-binding protein</fullName>
    </submittedName>
</protein>
<reference evidence="10 11" key="1">
    <citation type="submission" date="2020-08" db="EMBL/GenBank/DDBJ databases">
        <title>A Genomic Blueprint of the Chicken Gut Microbiome.</title>
        <authorList>
            <person name="Gilroy R."/>
            <person name="Ravi A."/>
            <person name="Getino M."/>
            <person name="Pursley I."/>
            <person name="Horton D.L."/>
            <person name="Alikhan N.-F."/>
            <person name="Baker D."/>
            <person name="Gharbi K."/>
            <person name="Hall N."/>
            <person name="Watson M."/>
            <person name="Adriaenssens E.M."/>
            <person name="Foster-Nyarko E."/>
            <person name="Jarju S."/>
            <person name="Secka A."/>
            <person name="Antonio M."/>
            <person name="Oren A."/>
            <person name="Chaudhuri R."/>
            <person name="La Ragione R.M."/>
            <person name="Hildebrand F."/>
            <person name="Pallen M.J."/>
        </authorList>
    </citation>
    <scope>NUCLEOTIDE SEQUENCE [LARGE SCALE GENOMIC DNA]</scope>
    <source>
        <strain evidence="10 11">Sa3CUA8</strain>
    </source>
</reference>
<sequence>MGLNADAAQKTKRTKGSLKEFVSLLKQLDWPKGVTVAALVLALFSTLASLAVPLVTKQLVDSLTSELFNWKTAVFLLAVFVIQALLGGVSYYMLAYIGETIVADLRTRLWGKVLRLPVPYYDETETGETMSRITQDTTILKQLVADHLVSLITGIISIIGAIAILLYLDWKMTLIMLISIPISMAIIFPLGRVMHKIAKATQAEMAKFSGLLGRVLGDIRLVKAYRAEPYEQEKGSVAIRSLFGFGLREAKIQAVISPVMTLIMMGILVAILGYGGAQVSKGTLSAGTLVAIIFLMFQIIVPFAQMAQVFTVFQKAVGATERIQQILGMDSERTAGVTGDLESVLAFEDVSFAYESEKPILKNVTFRAVPGTVTAFVGPSGGGKTTLFSLIERFYKPMSGKIYLGERPVDEIELSDWRGRIGYVSQESPLLSGTIVDNIAYGLPERPSIEKIRNAASAANALGFIEEMEDGFDTLVGERGMKLSGGQRQRIAIARALLHNPSILLLDEATSNLDSGSETHVQEALQRLMEGRTTLIIAHRLSTVIDADQLIFLEKGVITGIGTHQELLKTHKMYEEFAAGQGLAENRLV</sequence>
<dbReference type="PANTHER" id="PTHR43394:SF1">
    <property type="entry name" value="ATP-BINDING CASSETTE SUB-FAMILY B MEMBER 10, MITOCHONDRIAL"/>
    <property type="match status" value="1"/>
</dbReference>
<organism evidence="10 11">
    <name type="scientific">Sporosarcina gallistercoris</name>
    <dbReference type="NCBI Taxonomy" id="2762245"/>
    <lineage>
        <taxon>Bacteria</taxon>
        <taxon>Bacillati</taxon>
        <taxon>Bacillota</taxon>
        <taxon>Bacilli</taxon>
        <taxon>Bacillales</taxon>
        <taxon>Caryophanaceae</taxon>
        <taxon>Sporosarcina</taxon>
    </lineage>
</organism>
<feature type="transmembrane region" description="Helical" evidence="7">
    <location>
        <begin position="255"/>
        <end position="277"/>
    </location>
</feature>
<keyword evidence="4 10" id="KW-0067">ATP-binding</keyword>
<feature type="domain" description="ABC transmembrane type-1" evidence="9">
    <location>
        <begin position="36"/>
        <end position="315"/>
    </location>
</feature>
<dbReference type="EMBL" id="JACSQY010000002">
    <property type="protein sequence ID" value="MBD7907412.1"/>
    <property type="molecule type" value="Genomic_DNA"/>
</dbReference>
<dbReference type="RefSeq" id="WP_191688586.1">
    <property type="nucleotide sequence ID" value="NZ_JACSQY010000002.1"/>
</dbReference>
<gene>
    <name evidence="10" type="ORF">H9659_03570</name>
</gene>
<dbReference type="SMART" id="SM00382">
    <property type="entry name" value="AAA"/>
    <property type="match status" value="1"/>
</dbReference>
<keyword evidence="2 7" id="KW-0812">Transmembrane</keyword>
<proteinExistence type="predicted"/>
<feature type="transmembrane region" description="Helical" evidence="7">
    <location>
        <begin position="174"/>
        <end position="191"/>
    </location>
</feature>
<dbReference type="Gene3D" id="3.40.50.300">
    <property type="entry name" value="P-loop containing nucleotide triphosphate hydrolases"/>
    <property type="match status" value="1"/>
</dbReference>
<dbReference type="PANTHER" id="PTHR43394">
    <property type="entry name" value="ATP-DEPENDENT PERMEASE MDL1, MITOCHONDRIAL"/>
    <property type="match status" value="1"/>
</dbReference>
<keyword evidence="6 7" id="KW-0472">Membrane</keyword>
<dbReference type="Pfam" id="PF00664">
    <property type="entry name" value="ABC_membrane"/>
    <property type="match status" value="1"/>
</dbReference>
<feature type="transmembrane region" description="Helical" evidence="7">
    <location>
        <begin position="75"/>
        <end position="98"/>
    </location>
</feature>
<evidence type="ECO:0000256" key="6">
    <source>
        <dbReference type="ARBA" id="ARBA00023136"/>
    </source>
</evidence>
<dbReference type="SUPFAM" id="SSF90123">
    <property type="entry name" value="ABC transporter transmembrane region"/>
    <property type="match status" value="1"/>
</dbReference>
<feature type="transmembrane region" description="Helical" evidence="7">
    <location>
        <begin position="148"/>
        <end position="168"/>
    </location>
</feature>
<dbReference type="InterPro" id="IPR039421">
    <property type="entry name" value="Type_1_exporter"/>
</dbReference>
<feature type="domain" description="ABC transporter" evidence="8">
    <location>
        <begin position="345"/>
        <end position="580"/>
    </location>
</feature>
<evidence type="ECO:0000256" key="3">
    <source>
        <dbReference type="ARBA" id="ARBA00022741"/>
    </source>
</evidence>
<dbReference type="InterPro" id="IPR003439">
    <property type="entry name" value="ABC_transporter-like_ATP-bd"/>
</dbReference>
<dbReference type="SUPFAM" id="SSF52540">
    <property type="entry name" value="P-loop containing nucleoside triphosphate hydrolases"/>
    <property type="match status" value="1"/>
</dbReference>
<feature type="transmembrane region" description="Helical" evidence="7">
    <location>
        <begin position="283"/>
        <end position="304"/>
    </location>
</feature>
<evidence type="ECO:0000256" key="2">
    <source>
        <dbReference type="ARBA" id="ARBA00022692"/>
    </source>
</evidence>
<evidence type="ECO:0000313" key="10">
    <source>
        <dbReference type="EMBL" id="MBD7907412.1"/>
    </source>
</evidence>
<evidence type="ECO:0000256" key="7">
    <source>
        <dbReference type="SAM" id="Phobius"/>
    </source>
</evidence>
<dbReference type="InterPro" id="IPR003593">
    <property type="entry name" value="AAA+_ATPase"/>
</dbReference>
<keyword evidence="11" id="KW-1185">Reference proteome</keyword>
<keyword evidence="3" id="KW-0547">Nucleotide-binding</keyword>
<dbReference type="InterPro" id="IPR027417">
    <property type="entry name" value="P-loop_NTPase"/>
</dbReference>
<dbReference type="Pfam" id="PF00005">
    <property type="entry name" value="ABC_tran"/>
    <property type="match status" value="1"/>
</dbReference>
<evidence type="ECO:0000313" key="11">
    <source>
        <dbReference type="Proteomes" id="UP000659496"/>
    </source>
</evidence>
<evidence type="ECO:0000259" key="9">
    <source>
        <dbReference type="PROSITE" id="PS50929"/>
    </source>
</evidence>
<evidence type="ECO:0000256" key="1">
    <source>
        <dbReference type="ARBA" id="ARBA00004651"/>
    </source>
</evidence>
<feature type="transmembrane region" description="Helical" evidence="7">
    <location>
        <begin position="34"/>
        <end position="55"/>
    </location>
</feature>
<dbReference type="InterPro" id="IPR011527">
    <property type="entry name" value="ABC1_TM_dom"/>
</dbReference>